<keyword evidence="2" id="KW-0812">Transmembrane</keyword>
<keyword evidence="2" id="KW-0472">Membrane</keyword>
<evidence type="ECO:0000256" key="1">
    <source>
        <dbReference type="SAM" id="MobiDB-lite"/>
    </source>
</evidence>
<dbReference type="Proteomes" id="UP000535478">
    <property type="component" value="Unassembled WGS sequence"/>
</dbReference>
<feature type="region of interest" description="Disordered" evidence="1">
    <location>
        <begin position="445"/>
        <end position="483"/>
    </location>
</feature>
<dbReference type="GO" id="GO:1904294">
    <property type="term" value="P:positive regulation of ERAD pathway"/>
    <property type="evidence" value="ECO:0007669"/>
    <property type="project" value="TreeGrafter"/>
</dbReference>
<feature type="transmembrane region" description="Helical" evidence="2">
    <location>
        <begin position="70"/>
        <end position="89"/>
    </location>
</feature>
<reference evidence="3 4" key="1">
    <citation type="submission" date="2019-09" db="EMBL/GenBank/DDBJ databases">
        <title>Bird 10,000 Genomes (B10K) Project - Family phase.</title>
        <authorList>
            <person name="Zhang G."/>
        </authorList>
    </citation>
    <scope>NUCLEOTIDE SEQUENCE [LARGE SCALE GENOMIC DNA]</scope>
    <source>
        <strain evidence="3">OUT-0019</strain>
        <tissue evidence="3">Blood</tissue>
    </source>
</reference>
<evidence type="ECO:0000313" key="3">
    <source>
        <dbReference type="EMBL" id="NXV53003.1"/>
    </source>
</evidence>
<proteinExistence type="predicted"/>
<dbReference type="AlphaFoldDB" id="A0A7L3ULT9"/>
<dbReference type="PANTHER" id="PTHR21650">
    <property type="entry name" value="MEMBRALIN/KINETOCHORE PROTEIN NUF2"/>
    <property type="match status" value="1"/>
</dbReference>
<keyword evidence="4" id="KW-1185">Reference proteome</keyword>
<feature type="non-terminal residue" evidence="3">
    <location>
        <position position="603"/>
    </location>
</feature>
<feature type="compositionally biased region" description="Low complexity" evidence="1">
    <location>
        <begin position="1"/>
        <end position="11"/>
    </location>
</feature>
<dbReference type="Pfam" id="PF09746">
    <property type="entry name" value="Membralin"/>
    <property type="match status" value="1"/>
</dbReference>
<feature type="region of interest" description="Disordered" evidence="1">
    <location>
        <begin position="1"/>
        <end position="37"/>
    </location>
</feature>
<keyword evidence="2" id="KW-1133">Transmembrane helix</keyword>
<name>A0A7L3ULT9_URIAL</name>
<feature type="compositionally biased region" description="Gly residues" evidence="1">
    <location>
        <begin position="17"/>
        <end position="27"/>
    </location>
</feature>
<protein>
    <submittedName>
        <fullName evidence="3">MBRL protein</fullName>
    </submittedName>
</protein>
<dbReference type="EMBL" id="VZUE01001210">
    <property type="protein sequence ID" value="NXV53003.1"/>
    <property type="molecule type" value="Genomic_DNA"/>
</dbReference>
<accession>A0A7L3ULT9</accession>
<organism evidence="3 4">
    <name type="scientific">Uria aalge</name>
    <name type="common">Common mure</name>
    <name type="synonym">Colymbus aalge</name>
    <dbReference type="NCBI Taxonomy" id="13746"/>
    <lineage>
        <taxon>Eukaryota</taxon>
        <taxon>Metazoa</taxon>
        <taxon>Chordata</taxon>
        <taxon>Craniata</taxon>
        <taxon>Vertebrata</taxon>
        <taxon>Euteleostomi</taxon>
        <taxon>Archelosauria</taxon>
        <taxon>Archosauria</taxon>
        <taxon>Dinosauria</taxon>
        <taxon>Saurischia</taxon>
        <taxon>Theropoda</taxon>
        <taxon>Coelurosauria</taxon>
        <taxon>Aves</taxon>
        <taxon>Neognathae</taxon>
        <taxon>Neoaves</taxon>
        <taxon>Charadriiformes</taxon>
        <taxon>Alcidae</taxon>
        <taxon>Uria</taxon>
    </lineage>
</organism>
<dbReference type="GO" id="GO:0034976">
    <property type="term" value="P:response to endoplasmic reticulum stress"/>
    <property type="evidence" value="ECO:0007669"/>
    <property type="project" value="TreeGrafter"/>
</dbReference>
<evidence type="ECO:0000256" key="2">
    <source>
        <dbReference type="SAM" id="Phobius"/>
    </source>
</evidence>
<dbReference type="InterPro" id="IPR019144">
    <property type="entry name" value="Membralin"/>
</dbReference>
<feature type="non-terminal residue" evidence="3">
    <location>
        <position position="1"/>
    </location>
</feature>
<comment type="caution">
    <text evidence="3">The sequence shown here is derived from an EMBL/GenBank/DDBJ whole genome shotgun (WGS) entry which is preliminary data.</text>
</comment>
<dbReference type="GO" id="GO:0005783">
    <property type="term" value="C:endoplasmic reticulum"/>
    <property type="evidence" value="ECO:0007669"/>
    <property type="project" value="TreeGrafter"/>
</dbReference>
<feature type="compositionally biased region" description="Low complexity" evidence="1">
    <location>
        <begin position="445"/>
        <end position="456"/>
    </location>
</feature>
<feature type="compositionally biased region" description="Low complexity" evidence="1">
    <location>
        <begin position="28"/>
        <end position="37"/>
    </location>
</feature>
<sequence>MSENQPNANNHHPAHNNGGGGAAGGNNRGVRNPNLNQNPLINVRDRLFHALFFKMAVTYARLFPPSFRRVFEFFILLKALFVLFILAYIHIAFSRSPINCLEHVRDKWPRDGILRVEIQRNSSRAPIFLQFCGVEKFPGMVVESTAEEEEDEEEEMTVDMFENSSIKFELDIEPKVFLKPSRVSSTEALTHNESQEFSFSEAATKVWPQEEYIVEYSLEYGFLRLSQSTRQRLSIPVMVVTLDPTRDQCFGDRFSRLLLDEFLGYDDILMSSVKALAENEENKGFLRNVVSGEHYRFVSMWMARTSYLAAFVIMVIFVSRQELDIAWTLSPVLVSMLKVCAVTRWQDRLQSDVSDILVQERLLCVSGCYPAPFLSAGWRQGPEGGPEKRFYSSCSQPLEGKRGCTPLPHSMIYFFHHYELPAILQQIRIQEMLLQNQQVGQGTQTTLQDNLNNNTTAAPVDVGSRRPHLPAGPSGESSGPAALTPSEATSVIAAATAASVGSDLNWVTETAAIVTEASFLSDLSTTLLEPNVVHEAMANGNPQDAAAASSLVARIRVSSDHPETAMGSITIEVTSTSVVAAADVPPATEAAPAAPLVPLQEEG</sequence>
<dbReference type="PANTHER" id="PTHR21650:SF4">
    <property type="entry name" value="MEMBRALIN"/>
    <property type="match status" value="1"/>
</dbReference>
<gene>
    <name evidence="3" type="primary">Tmem259</name>
    <name evidence="3" type="ORF">URIAAL_R14383</name>
</gene>
<evidence type="ECO:0000313" key="4">
    <source>
        <dbReference type="Proteomes" id="UP000535478"/>
    </source>
</evidence>